<sequence length="487" mass="54954">MNSSNVDEDLGNIIIDSGTTLMFLPEEIYNKLESTLLEMIKEVENPSSFNFSIPPPDEPLSTPICRVGETSESTTPLTEVMTSPVVPSEEILPCSLTLVLFGIIVAKVVDGPSTEEVDMASKGVSSAMSERFFEGDLPEGRGPESSILTAMVELVPLSLELVFDQTPKSFVVETEMEKEEPPLKWNRTRVRGANTLTIGIPDLETADNSLKVDHIVEPTKSEKERQRKGKGKLVVFHHKGDKRKYVTRSETQKVLGSAIAASRVQTERARKRKRKGIEPERPTSTPLPISSSDTESEDVVSYVTKKRKESEKERVKTKEVQKTAKISPAKREKIKKEVAEKSRLVKGPGPNVQKQSEEKEMTREERITTMESQKDETISLKLQFRTCMNLRYVNFSTKWNFWKVVESRLLSGLLKYVWMKKYWGIILGVPVEGIRMIEGCKPSSDFTKLATKHGDVKRAGLSKKFLKGKFQLLFEFINKVLVPRTEK</sequence>
<dbReference type="PROSITE" id="PS00141">
    <property type="entry name" value="ASP_PROTEASE"/>
    <property type="match status" value="1"/>
</dbReference>
<dbReference type="OrthoDB" id="2747330at2759"/>
<evidence type="ECO:0008006" key="4">
    <source>
        <dbReference type="Google" id="ProtNLM"/>
    </source>
</evidence>
<dbReference type="AlphaFoldDB" id="A0A9J6B1Q1"/>
<gene>
    <name evidence="2" type="ORF">H5410_002418</name>
</gene>
<evidence type="ECO:0000313" key="3">
    <source>
        <dbReference type="Proteomes" id="UP000824120"/>
    </source>
</evidence>
<proteinExistence type="predicted"/>
<reference evidence="2 3" key="1">
    <citation type="submission" date="2020-09" db="EMBL/GenBank/DDBJ databases">
        <title>De no assembly of potato wild relative species, Solanum commersonii.</title>
        <authorList>
            <person name="Cho K."/>
        </authorList>
    </citation>
    <scope>NUCLEOTIDE SEQUENCE [LARGE SCALE GENOMIC DNA]</scope>
    <source>
        <strain evidence="2">LZ3.2</strain>
        <tissue evidence="2">Leaf</tissue>
    </source>
</reference>
<organism evidence="2 3">
    <name type="scientific">Solanum commersonii</name>
    <name type="common">Commerson's wild potato</name>
    <name type="synonym">Commerson's nightshade</name>
    <dbReference type="NCBI Taxonomy" id="4109"/>
    <lineage>
        <taxon>Eukaryota</taxon>
        <taxon>Viridiplantae</taxon>
        <taxon>Streptophyta</taxon>
        <taxon>Embryophyta</taxon>
        <taxon>Tracheophyta</taxon>
        <taxon>Spermatophyta</taxon>
        <taxon>Magnoliopsida</taxon>
        <taxon>eudicotyledons</taxon>
        <taxon>Gunneridae</taxon>
        <taxon>Pentapetalae</taxon>
        <taxon>asterids</taxon>
        <taxon>lamiids</taxon>
        <taxon>Solanales</taxon>
        <taxon>Solanaceae</taxon>
        <taxon>Solanoideae</taxon>
        <taxon>Solaneae</taxon>
        <taxon>Solanum</taxon>
    </lineage>
</organism>
<dbReference type="Proteomes" id="UP000824120">
    <property type="component" value="Chromosome 1"/>
</dbReference>
<dbReference type="EMBL" id="JACXVP010000001">
    <property type="protein sequence ID" value="KAG5630701.1"/>
    <property type="molecule type" value="Genomic_DNA"/>
</dbReference>
<comment type="caution">
    <text evidence="2">The sequence shown here is derived from an EMBL/GenBank/DDBJ whole genome shotgun (WGS) entry which is preliminary data.</text>
</comment>
<evidence type="ECO:0000256" key="1">
    <source>
        <dbReference type="SAM" id="MobiDB-lite"/>
    </source>
</evidence>
<protein>
    <recommendedName>
        <fullName evidence="4">Peptidase A1 domain-containing protein</fullName>
    </recommendedName>
</protein>
<dbReference type="GO" id="GO:0004190">
    <property type="term" value="F:aspartic-type endopeptidase activity"/>
    <property type="evidence" value="ECO:0007669"/>
    <property type="project" value="InterPro"/>
</dbReference>
<feature type="region of interest" description="Disordered" evidence="1">
    <location>
        <begin position="345"/>
        <end position="364"/>
    </location>
</feature>
<keyword evidence="3" id="KW-1185">Reference proteome</keyword>
<name>A0A9J6B1Q1_SOLCO</name>
<evidence type="ECO:0000313" key="2">
    <source>
        <dbReference type="EMBL" id="KAG5630701.1"/>
    </source>
</evidence>
<dbReference type="InterPro" id="IPR001969">
    <property type="entry name" value="Aspartic_peptidase_AS"/>
</dbReference>
<feature type="region of interest" description="Disordered" evidence="1">
    <location>
        <begin position="261"/>
        <end position="298"/>
    </location>
</feature>
<accession>A0A9J6B1Q1</accession>
<feature type="compositionally biased region" description="Basic and acidic residues" evidence="1">
    <location>
        <begin position="355"/>
        <end position="364"/>
    </location>
</feature>
<dbReference type="GO" id="GO:0006508">
    <property type="term" value="P:proteolysis"/>
    <property type="evidence" value="ECO:0007669"/>
    <property type="project" value="InterPro"/>
</dbReference>